<protein>
    <recommendedName>
        <fullName evidence="5">Transcription factor domain-containing protein</fullName>
    </recommendedName>
</protein>
<dbReference type="AlphaFoldDB" id="A0A3M2SRQ3"/>
<reference evidence="3 4" key="1">
    <citation type="submission" date="2017-06" db="EMBL/GenBank/DDBJ databases">
        <title>Comparative genomic analysis of Ambrosia Fusariam Clade fungi.</title>
        <authorList>
            <person name="Stajich J.E."/>
            <person name="Carrillo J."/>
            <person name="Kijimoto T."/>
            <person name="Eskalen A."/>
            <person name="O'Donnell K."/>
            <person name="Kasson M."/>
        </authorList>
    </citation>
    <scope>NUCLEOTIDE SEQUENCE [LARGE SCALE GENOMIC DNA]</scope>
    <source>
        <strain evidence="3">UCR3666</strain>
    </source>
</reference>
<evidence type="ECO:0000313" key="4">
    <source>
        <dbReference type="Proteomes" id="UP000277212"/>
    </source>
</evidence>
<dbReference type="GO" id="GO:0005634">
    <property type="term" value="C:nucleus"/>
    <property type="evidence" value="ECO:0007669"/>
    <property type="project" value="UniProtKB-SubCell"/>
</dbReference>
<dbReference type="InterPro" id="IPR021858">
    <property type="entry name" value="Fun_TF"/>
</dbReference>
<dbReference type="GO" id="GO:0000976">
    <property type="term" value="F:transcription cis-regulatory region binding"/>
    <property type="evidence" value="ECO:0007669"/>
    <property type="project" value="TreeGrafter"/>
</dbReference>
<dbReference type="GO" id="GO:0045944">
    <property type="term" value="P:positive regulation of transcription by RNA polymerase II"/>
    <property type="evidence" value="ECO:0007669"/>
    <property type="project" value="TreeGrafter"/>
</dbReference>
<dbReference type="OrthoDB" id="4525710at2759"/>
<accession>A0A3M2SRQ3</accession>
<dbReference type="PANTHER" id="PTHR37534">
    <property type="entry name" value="TRANSCRIPTIONAL ACTIVATOR PROTEIN UGA3"/>
    <property type="match status" value="1"/>
</dbReference>
<evidence type="ECO:0008006" key="5">
    <source>
        <dbReference type="Google" id="ProtNLM"/>
    </source>
</evidence>
<comment type="caution">
    <text evidence="3">The sequence shown here is derived from an EMBL/GenBank/DDBJ whole genome shotgun (WGS) entry which is preliminary data.</text>
</comment>
<dbReference type="PANTHER" id="PTHR37534:SF2">
    <property type="entry name" value="N-ACETYLTRANSFERASE DOMAIN-CONTAINING PROTEIN"/>
    <property type="match status" value="1"/>
</dbReference>
<keyword evidence="2" id="KW-0539">Nucleus</keyword>
<dbReference type="STRING" id="2010991.A0A3M2SRQ3"/>
<evidence type="ECO:0000256" key="1">
    <source>
        <dbReference type="ARBA" id="ARBA00004123"/>
    </source>
</evidence>
<evidence type="ECO:0000313" key="3">
    <source>
        <dbReference type="EMBL" id="RMJ20250.1"/>
    </source>
</evidence>
<dbReference type="Proteomes" id="UP000277212">
    <property type="component" value="Unassembled WGS sequence"/>
</dbReference>
<evidence type="ECO:0000256" key="2">
    <source>
        <dbReference type="ARBA" id="ARBA00023242"/>
    </source>
</evidence>
<dbReference type="Pfam" id="PF11951">
    <property type="entry name" value="Fungal_trans_2"/>
    <property type="match status" value="1"/>
</dbReference>
<organism evidence="3 4">
    <name type="scientific">Fusarium kuroshium</name>
    <dbReference type="NCBI Taxonomy" id="2010991"/>
    <lineage>
        <taxon>Eukaryota</taxon>
        <taxon>Fungi</taxon>
        <taxon>Dikarya</taxon>
        <taxon>Ascomycota</taxon>
        <taxon>Pezizomycotina</taxon>
        <taxon>Sordariomycetes</taxon>
        <taxon>Hypocreomycetidae</taxon>
        <taxon>Hypocreales</taxon>
        <taxon>Nectriaceae</taxon>
        <taxon>Fusarium</taxon>
        <taxon>Fusarium solani species complex</taxon>
    </lineage>
</organism>
<dbReference type="EMBL" id="NKUJ01000001">
    <property type="protein sequence ID" value="RMJ20250.1"/>
    <property type="molecule type" value="Genomic_DNA"/>
</dbReference>
<comment type="subcellular location">
    <subcellularLocation>
        <location evidence="1">Nucleus</location>
    </subcellularLocation>
</comment>
<name>A0A3M2SRQ3_9HYPO</name>
<gene>
    <name evidence="3" type="ORF">CDV36_000062</name>
</gene>
<proteinExistence type="predicted"/>
<dbReference type="GO" id="GO:0003700">
    <property type="term" value="F:DNA-binding transcription factor activity"/>
    <property type="evidence" value="ECO:0007669"/>
    <property type="project" value="TreeGrafter"/>
</dbReference>
<sequence>MSLGPTIPASLIPIGASAENEVVDDNQPSPNSFPLSPQSSISPYGFGFPLSNREEARYLMHYIQELAPWEQVDITDPAQTFALEVPKRARQFPLLAYSILAFSSRHLVLMTGKECGDTERYYSCALRILIPILDDSDVSINENLLAAVVLLRLYEEMTEVDAGIHLQGGSRLLNDVSNFAARGGLGEAASWIVLRQDLHVSLIRSEPMRVNLSSYEQAKSFEHPNDETITNRAVLLCCQVLAAAFGGLDTNTWARLNDEVTQWHDNLPPHYRPHYCSAGTPDSKTGSVFPIMWLTHPAHVLGFQHYHLARMFLQIFEPRLWLPSLHTVEERLMVDKSVLSHLRMAIGLAIHNASVVGATFTAHHVLYACGIYFSDFAERREVLSFLDGMSTSIGWPTGRLQAKLNKVWFTNDR</sequence>
<keyword evidence="4" id="KW-1185">Reference proteome</keyword>